<dbReference type="SUPFAM" id="SSF52540">
    <property type="entry name" value="P-loop containing nucleoside triphosphate hydrolases"/>
    <property type="match status" value="1"/>
</dbReference>
<evidence type="ECO:0000313" key="2">
    <source>
        <dbReference type="Proteomes" id="UP001160390"/>
    </source>
</evidence>
<gene>
    <name evidence="1" type="ORF">CCHLO57077_00002988</name>
</gene>
<dbReference type="Proteomes" id="UP001160390">
    <property type="component" value="Unassembled WGS sequence"/>
</dbReference>
<dbReference type="InterPro" id="IPR027417">
    <property type="entry name" value="P-loop_NTPase"/>
</dbReference>
<name>A0AA35QBG5_9HYPO</name>
<evidence type="ECO:0008006" key="3">
    <source>
        <dbReference type="Google" id="ProtNLM"/>
    </source>
</evidence>
<dbReference type="EMBL" id="CABFNP030001299">
    <property type="protein sequence ID" value="CAI6098957.1"/>
    <property type="molecule type" value="Genomic_DNA"/>
</dbReference>
<proteinExistence type="predicted"/>
<accession>A0AA35QBG5</accession>
<dbReference type="AlphaFoldDB" id="A0AA35QBG5"/>
<evidence type="ECO:0000313" key="1">
    <source>
        <dbReference type="EMBL" id="CAI6098957.1"/>
    </source>
</evidence>
<comment type="caution">
    <text evidence="1">The sequence shown here is derived from an EMBL/GenBank/DDBJ whole genome shotgun (WGS) entry which is preliminary data.</text>
</comment>
<organism evidence="1 2">
    <name type="scientific">Clonostachys chloroleuca</name>
    <dbReference type="NCBI Taxonomy" id="1926264"/>
    <lineage>
        <taxon>Eukaryota</taxon>
        <taxon>Fungi</taxon>
        <taxon>Dikarya</taxon>
        <taxon>Ascomycota</taxon>
        <taxon>Pezizomycotina</taxon>
        <taxon>Sordariomycetes</taxon>
        <taxon>Hypocreomycetidae</taxon>
        <taxon>Hypocreales</taxon>
        <taxon>Bionectriaceae</taxon>
        <taxon>Clonostachys</taxon>
    </lineage>
</organism>
<protein>
    <recommendedName>
        <fullName evidence="3">G domain-containing protein</fullName>
    </recommendedName>
</protein>
<reference evidence="1" key="1">
    <citation type="submission" date="2023-01" db="EMBL/GenBank/DDBJ databases">
        <authorList>
            <person name="Piombo E."/>
        </authorList>
    </citation>
    <scope>NUCLEOTIDE SEQUENCE</scope>
</reference>
<dbReference type="Gene3D" id="3.40.50.300">
    <property type="entry name" value="P-loop containing nucleotide triphosphate hydrolases"/>
    <property type="match status" value="1"/>
</dbReference>
<keyword evidence="2" id="KW-1185">Reference proteome</keyword>
<sequence length="339" mass="38491">MFFSVTQEYQLWCARIDGEFYIFVDTPGFDDPKTTNEEVFRNIVDCVEAIKDYAIFTGILYVHKLDSIYSAGQSVFIDWLQALCGSQYLQRVTFVTTKWDEIAPIVLEDKLAQLEEWTEKWSVFLKRGALMYHHGKKYDTNGIDLGIILAAKADGQERRRQARSMISRHYKGKQSIYPLLVLELKRGTNIEDTAAGQSLGIQRPVGESTPQISRPNWFGMFVDLLLWPLKRLQAFVSELTKYLPHIASRQRIGRKGMEIIITMPLGAEIALGWGGKGLYVDSPPDDLDGEDGDFEVADEWDGNGEDLFAGFGDTPDERLFAEAFRQAMDERGSGRCLVM</sequence>